<reference evidence="1" key="1">
    <citation type="submission" date="2019-08" db="EMBL/GenBank/DDBJ databases">
        <authorList>
            <person name="Kucharzyk K."/>
            <person name="Murdoch R.W."/>
            <person name="Higgins S."/>
            <person name="Loffler F."/>
        </authorList>
    </citation>
    <scope>NUCLEOTIDE SEQUENCE</scope>
</reference>
<proteinExistence type="predicted"/>
<comment type="caution">
    <text evidence="1">The sequence shown here is derived from an EMBL/GenBank/DDBJ whole genome shotgun (WGS) entry which is preliminary data.</text>
</comment>
<name>A0A645GWZ3_9ZZZZ</name>
<sequence length="57" mass="6782">MRTAINREHAYTATKTHSHVEELRIKLTIFNVIPQRLLCVILNAVIGLRRQFRQRVR</sequence>
<gene>
    <name evidence="1" type="ORF">SDC9_178033</name>
</gene>
<accession>A0A645GWZ3</accession>
<organism evidence="1">
    <name type="scientific">bioreactor metagenome</name>
    <dbReference type="NCBI Taxonomy" id="1076179"/>
    <lineage>
        <taxon>unclassified sequences</taxon>
        <taxon>metagenomes</taxon>
        <taxon>ecological metagenomes</taxon>
    </lineage>
</organism>
<protein>
    <submittedName>
        <fullName evidence="1">Uncharacterized protein</fullName>
    </submittedName>
</protein>
<dbReference type="EMBL" id="VSSQ01081716">
    <property type="protein sequence ID" value="MPN30562.1"/>
    <property type="molecule type" value="Genomic_DNA"/>
</dbReference>
<dbReference type="AlphaFoldDB" id="A0A645GWZ3"/>
<evidence type="ECO:0000313" key="1">
    <source>
        <dbReference type="EMBL" id="MPN30562.1"/>
    </source>
</evidence>